<organism evidence="2 3">
    <name type="scientific">Ceratitis capitata</name>
    <name type="common">Mediterranean fruit fly</name>
    <name type="synonym">Tephritis capitata</name>
    <dbReference type="NCBI Taxonomy" id="7213"/>
    <lineage>
        <taxon>Eukaryota</taxon>
        <taxon>Metazoa</taxon>
        <taxon>Ecdysozoa</taxon>
        <taxon>Arthropoda</taxon>
        <taxon>Hexapoda</taxon>
        <taxon>Insecta</taxon>
        <taxon>Pterygota</taxon>
        <taxon>Neoptera</taxon>
        <taxon>Endopterygota</taxon>
        <taxon>Diptera</taxon>
        <taxon>Brachycera</taxon>
        <taxon>Muscomorpha</taxon>
        <taxon>Tephritoidea</taxon>
        <taxon>Tephritidae</taxon>
        <taxon>Ceratitis</taxon>
        <taxon>Ceratitis</taxon>
    </lineage>
</organism>
<dbReference type="AlphaFoldDB" id="A0A811UJZ6"/>
<proteinExistence type="predicted"/>
<feature type="region of interest" description="Disordered" evidence="1">
    <location>
        <begin position="24"/>
        <end position="47"/>
    </location>
</feature>
<accession>A0A811UJZ6</accession>
<protein>
    <submittedName>
        <fullName evidence="2">(Mediterranean fruit fly) hypothetical protein</fullName>
    </submittedName>
</protein>
<evidence type="ECO:0000313" key="2">
    <source>
        <dbReference type="EMBL" id="CAD6998025.1"/>
    </source>
</evidence>
<gene>
    <name evidence="2" type="ORF">CCAP1982_LOCUS6642</name>
</gene>
<reference evidence="2" key="1">
    <citation type="submission" date="2020-11" db="EMBL/GenBank/DDBJ databases">
        <authorList>
            <person name="Whitehead M."/>
        </authorList>
    </citation>
    <scope>NUCLEOTIDE SEQUENCE</scope>
    <source>
        <strain evidence="2">EGII</strain>
    </source>
</reference>
<keyword evidence="3" id="KW-1185">Reference proteome</keyword>
<evidence type="ECO:0000313" key="3">
    <source>
        <dbReference type="Proteomes" id="UP000606786"/>
    </source>
</evidence>
<sequence length="84" mass="9148">MYEKISKRLVIQDFAGCRAADVGSKGGDGRQALVSDTGRDGSQRRSQRCSSARAVQCHGVRTSEETYLHCCNSHNHATFTQAST</sequence>
<name>A0A811UJZ6_CERCA</name>
<dbReference type="EMBL" id="CAJHJT010000012">
    <property type="protein sequence ID" value="CAD6998025.1"/>
    <property type="molecule type" value="Genomic_DNA"/>
</dbReference>
<dbReference type="Proteomes" id="UP000606786">
    <property type="component" value="Unassembled WGS sequence"/>
</dbReference>
<evidence type="ECO:0000256" key="1">
    <source>
        <dbReference type="SAM" id="MobiDB-lite"/>
    </source>
</evidence>
<comment type="caution">
    <text evidence="2">The sequence shown here is derived from an EMBL/GenBank/DDBJ whole genome shotgun (WGS) entry which is preliminary data.</text>
</comment>